<dbReference type="KEGG" id="rme:Rmet_6576"/>
<proteinExistence type="predicted"/>
<evidence type="ECO:0000313" key="1">
    <source>
        <dbReference type="EMBL" id="ADC45178.1"/>
    </source>
</evidence>
<keyword evidence="2" id="KW-1185">Reference proteome</keyword>
<evidence type="ECO:0000313" key="2">
    <source>
        <dbReference type="Proteomes" id="UP000002429"/>
    </source>
</evidence>
<protein>
    <submittedName>
        <fullName evidence="1">Uncharacterized protein</fullName>
    </submittedName>
</protein>
<name>D3DY08_CUPMC</name>
<accession>D3DY08</accession>
<dbReference type="AlphaFoldDB" id="D3DY08"/>
<organism evidence="1 2">
    <name type="scientific">Cupriavidus metallidurans (strain ATCC 43123 / DSM 2839 / NBRC 102507 / CH34)</name>
    <name type="common">Ralstonia metallidurans</name>
    <dbReference type="NCBI Taxonomy" id="266264"/>
    <lineage>
        <taxon>Bacteria</taxon>
        <taxon>Pseudomonadati</taxon>
        <taxon>Pseudomonadota</taxon>
        <taxon>Betaproteobacteria</taxon>
        <taxon>Burkholderiales</taxon>
        <taxon>Burkholderiaceae</taxon>
        <taxon>Cupriavidus</taxon>
    </lineage>
</organism>
<dbReference type="Proteomes" id="UP000002429">
    <property type="component" value="Chromosome"/>
</dbReference>
<dbReference type="HOGENOM" id="CLU_2919462_0_0_4"/>
<reference evidence="2" key="1">
    <citation type="journal article" date="2010" name="PLoS ONE">
        <title>The complete genome sequence of Cupriavidus metallidurans strain CH34, a master survivalist in harsh and anthropogenic environments.</title>
        <authorList>
            <person name="Janssen P.J."/>
            <person name="Van Houdt R."/>
            <person name="Moors H."/>
            <person name="Monsieurs P."/>
            <person name="Morin N."/>
            <person name="Michaux A."/>
            <person name="Benotmane M.A."/>
            <person name="Leys N."/>
            <person name="Vallaeys T."/>
            <person name="Lapidus A."/>
            <person name="Monchy S."/>
            <person name="Medigue C."/>
            <person name="Taghavi S."/>
            <person name="McCorkle S."/>
            <person name="Dunn J."/>
            <person name="van der Lelie D."/>
            <person name="Mergeay M."/>
        </authorList>
    </citation>
    <scope>NUCLEOTIDE SEQUENCE [LARGE SCALE GENOMIC DNA]</scope>
    <source>
        <strain evidence="2">ATCC 43123 / DSM 2839 / NBRC 102507 / CH34</strain>
    </source>
</reference>
<gene>
    <name evidence="1" type="ordered locus">Rmet_6576</name>
</gene>
<dbReference type="EMBL" id="CP000352">
    <property type="protein sequence ID" value="ADC45178.1"/>
    <property type="molecule type" value="Genomic_DNA"/>
</dbReference>
<sequence length="61" mass="6644">MGQGQVHWHGDFLKFSDAPDEHARLTQGSSGHVLDGLVMRAARADHRPRRTGFSSACRGTA</sequence>